<evidence type="ECO:0000256" key="4">
    <source>
        <dbReference type="ARBA" id="ARBA00022989"/>
    </source>
</evidence>
<evidence type="ECO:0000256" key="5">
    <source>
        <dbReference type="ARBA" id="ARBA00023136"/>
    </source>
</evidence>
<feature type="transmembrane region" description="Helical" evidence="6">
    <location>
        <begin position="151"/>
        <end position="169"/>
    </location>
</feature>
<keyword evidence="4 6" id="KW-1133">Transmembrane helix</keyword>
<feature type="transmembrane region" description="Helical" evidence="6">
    <location>
        <begin position="121"/>
        <end position="139"/>
    </location>
</feature>
<dbReference type="Proteomes" id="UP000051790">
    <property type="component" value="Unassembled WGS sequence"/>
</dbReference>
<dbReference type="GO" id="GO:0005886">
    <property type="term" value="C:plasma membrane"/>
    <property type="evidence" value="ECO:0007669"/>
    <property type="project" value="TreeGrafter"/>
</dbReference>
<feature type="transmembrane region" description="Helical" evidence="6">
    <location>
        <begin position="21"/>
        <end position="46"/>
    </location>
</feature>
<evidence type="ECO:0000313" key="7">
    <source>
        <dbReference type="EMBL" id="KRL47995.1"/>
    </source>
</evidence>
<comment type="caution">
    <text evidence="7">The sequence shown here is derived from an EMBL/GenBank/DDBJ whole genome shotgun (WGS) entry which is preliminary data.</text>
</comment>
<dbReference type="PANTHER" id="PTHR23291:SF50">
    <property type="entry name" value="PROTEIN LIFEGUARD 4"/>
    <property type="match status" value="1"/>
</dbReference>
<reference evidence="7 8" key="1">
    <citation type="journal article" date="2015" name="Genome Announc.">
        <title>Expanding the biotechnology potential of lactobacilli through comparative genomics of 213 strains and associated genera.</title>
        <authorList>
            <person name="Sun Z."/>
            <person name="Harris H.M."/>
            <person name="McCann A."/>
            <person name="Guo C."/>
            <person name="Argimon S."/>
            <person name="Zhang W."/>
            <person name="Yang X."/>
            <person name="Jeffery I.B."/>
            <person name="Cooney J.C."/>
            <person name="Kagawa T.F."/>
            <person name="Liu W."/>
            <person name="Song Y."/>
            <person name="Salvetti E."/>
            <person name="Wrobel A."/>
            <person name="Rasinkangas P."/>
            <person name="Parkhill J."/>
            <person name="Rea M.C."/>
            <person name="O'Sullivan O."/>
            <person name="Ritari J."/>
            <person name="Douillard F.P."/>
            <person name="Paul Ross R."/>
            <person name="Yang R."/>
            <person name="Briner A.E."/>
            <person name="Felis G.E."/>
            <person name="de Vos W.M."/>
            <person name="Barrangou R."/>
            <person name="Klaenhammer T.R."/>
            <person name="Caufield P.W."/>
            <person name="Cui Y."/>
            <person name="Zhang H."/>
            <person name="O'Toole P.W."/>
        </authorList>
    </citation>
    <scope>NUCLEOTIDE SEQUENCE [LARGE SCALE GENOMIC DNA]</scope>
    <source>
        <strain evidence="7 8">DSM 13343</strain>
    </source>
</reference>
<dbReference type="PANTHER" id="PTHR23291">
    <property type="entry name" value="BAX INHIBITOR-RELATED"/>
    <property type="match status" value="1"/>
</dbReference>
<evidence type="ECO:0000256" key="2">
    <source>
        <dbReference type="ARBA" id="ARBA00010350"/>
    </source>
</evidence>
<dbReference type="InterPro" id="IPR006214">
    <property type="entry name" value="Bax_inhibitor_1-related"/>
</dbReference>
<feature type="transmembrane region" description="Helical" evidence="6">
    <location>
        <begin position="175"/>
        <end position="193"/>
    </location>
</feature>
<gene>
    <name evidence="7" type="ORF">FD01_GL000176</name>
</gene>
<protein>
    <submittedName>
        <fullName evidence="7">Integral membrane protein</fullName>
    </submittedName>
</protein>
<proteinExistence type="inferred from homology"/>
<evidence type="ECO:0000256" key="3">
    <source>
        <dbReference type="ARBA" id="ARBA00022692"/>
    </source>
</evidence>
<dbReference type="CDD" id="cd10432">
    <property type="entry name" value="BI-1-like_bacterial"/>
    <property type="match status" value="1"/>
</dbReference>
<evidence type="ECO:0000313" key="8">
    <source>
        <dbReference type="Proteomes" id="UP000051790"/>
    </source>
</evidence>
<accession>A0A0R1R3Z0</accession>
<feature type="transmembrane region" description="Helical" evidence="6">
    <location>
        <begin position="66"/>
        <end position="84"/>
    </location>
</feature>
<feature type="transmembrane region" description="Helical" evidence="6">
    <location>
        <begin position="96"/>
        <end position="115"/>
    </location>
</feature>
<name>A0A0R1R3Z0_9LACO</name>
<evidence type="ECO:0000256" key="6">
    <source>
        <dbReference type="RuleBase" id="RU004379"/>
    </source>
</evidence>
<dbReference type="EMBL" id="AZEU01000089">
    <property type="protein sequence ID" value="KRL47995.1"/>
    <property type="molecule type" value="Genomic_DNA"/>
</dbReference>
<keyword evidence="5 6" id="KW-0472">Membrane</keyword>
<evidence type="ECO:0000256" key="1">
    <source>
        <dbReference type="ARBA" id="ARBA00004141"/>
    </source>
</evidence>
<keyword evidence="8" id="KW-1185">Reference proteome</keyword>
<comment type="similarity">
    <text evidence="2 6">Belongs to the BI1 family.</text>
</comment>
<dbReference type="PATRIC" id="fig|1423769.4.peg.192"/>
<feature type="transmembrane region" description="Helical" evidence="6">
    <location>
        <begin position="224"/>
        <end position="244"/>
    </location>
</feature>
<dbReference type="Pfam" id="PF01027">
    <property type="entry name" value="Bax1-I"/>
    <property type="match status" value="1"/>
</dbReference>
<keyword evidence="3 6" id="KW-0812">Transmembrane</keyword>
<comment type="subcellular location">
    <subcellularLocation>
        <location evidence="1">Membrane</location>
        <topology evidence="1">Multi-pass membrane protein</topology>
    </subcellularLocation>
</comment>
<sequence length="247" mass="26936">MFFKAKTKGDDSMQERRVVNDAGLSTFFAKVYSTMGGGLLITALISYLLGNVFQVQYGNFIASNRILYIVATFLPLILMFMISGRRGQESPAYARAMFGLMAASYGFTLASVWLIYPAANIGISLVVTAVIFFTMSFVGRTTKSNMSMISRYLIAALVGVIVLSIINIFMGSSMMAMLISYAILIIFIIMTAADTQALKRIYLTASGNGSFAVNTSSLAVQGALMLYLDFLNLFMAILQIFGVGDNR</sequence>
<dbReference type="AlphaFoldDB" id="A0A0R1R3Z0"/>
<organism evidence="7 8">
    <name type="scientific">Lacticaseibacillus manihotivorans DSM 13343 = JCM 12514</name>
    <dbReference type="NCBI Taxonomy" id="1423769"/>
    <lineage>
        <taxon>Bacteria</taxon>
        <taxon>Bacillati</taxon>
        <taxon>Bacillota</taxon>
        <taxon>Bacilli</taxon>
        <taxon>Lactobacillales</taxon>
        <taxon>Lactobacillaceae</taxon>
        <taxon>Lacticaseibacillus</taxon>
    </lineage>
</organism>